<reference evidence="3 4" key="1">
    <citation type="submission" date="2020-12" db="EMBL/GenBank/DDBJ databases">
        <title>Concerted genomic and epigenomic changes stabilize Arabidopsis allopolyploids.</title>
        <authorList>
            <person name="Chen Z."/>
        </authorList>
    </citation>
    <scope>NUCLEOTIDE SEQUENCE [LARGE SCALE GENOMIC DNA]</scope>
    <source>
        <strain evidence="3">As9502</strain>
        <tissue evidence="3">Leaf</tissue>
    </source>
</reference>
<evidence type="ECO:0000256" key="1">
    <source>
        <dbReference type="SAM" id="MobiDB-lite"/>
    </source>
</evidence>
<dbReference type="Pfam" id="PF03478">
    <property type="entry name" value="Beta-prop_KIB1-4"/>
    <property type="match status" value="2"/>
</dbReference>
<name>A0A8T1YGF7_ARASU</name>
<sequence>MSLLLGQPPKLCFRKPVFVRSSPNDSSSSSLQQTPPCIIIGAKECGADLGKLAFSYANNRGEPIVSDKKVPLDLVYNYLSEMKTIGSSHGWVATMNDDGIMHLQDDLNPFASHKAPKRIPLPPFVTLPNCKARFVTNVAMSSSSPEDEDCVVAVKFHGPQLSFCRPVQNNSEWINIKIADRCFYRSEVIFSKKDDMFCINGIGSHVIGSWDLREHKHTPKLQKLRYHKSPELTETERELLLSCKCNMSTHLVESRSTGETFLVKWYKKELGNFDDVIPDMQTKALMVFKIDEQGDAVYTKDIGDLCIFLSNSEPFCVPASSFPGLGMHSFQTETLHQKYELVKSEVCTCVGFAYGSHVMQYGDVGLSKDKLDLCMGTNPANDNFTFADANSLKPPSRVTNQRDADLYPKAPEGSTRKTEALKQVLEAMSHRLHVDNSHLQELPTSPPKLCFRKPVFVRSSPNDSSSSSLQQTPPCIIICAEECGADLGKLAFAYANKRGEPIVSDKKVPLDLVYNYLSDVKTIGSSHGWVATMKGNGILHLQDDLNPFASHTAPKRIPLPPFVTLPNCQARYVTNVAMSSSSPEDEDCVVAVKFHGPQLSFYRPAQNNSEWINIKIADPCFYESEVIFSKKDDMFRINGIGRHVIGSWDLHEHKHTPKLQKLRYKKFPELTEAERQFLLSCNSRTYLVESRSTGEAFLVKWYIKVNLLGTFKDGFVDTQTKALMVFKIDEQGNAVYTKDIGDLCIFLSNSEPFCVPASSFPGLWPNTVHIFSFREIGLVNLADSFNTNLVLRSKFYAPYYIPPQKID</sequence>
<gene>
    <name evidence="3" type="ORF">ISN44_As12g006460</name>
</gene>
<dbReference type="PANTHER" id="PTHR44259">
    <property type="entry name" value="OS07G0183000 PROTEIN-RELATED"/>
    <property type="match status" value="1"/>
</dbReference>
<dbReference type="InterPro" id="IPR050942">
    <property type="entry name" value="F-box_BR-signaling"/>
</dbReference>
<evidence type="ECO:0000313" key="4">
    <source>
        <dbReference type="Proteomes" id="UP000694251"/>
    </source>
</evidence>
<dbReference type="EMBL" id="JAEFBJ010000012">
    <property type="protein sequence ID" value="KAG7545136.1"/>
    <property type="molecule type" value="Genomic_DNA"/>
</dbReference>
<proteinExistence type="predicted"/>
<dbReference type="InterPro" id="IPR005174">
    <property type="entry name" value="KIB1-4_b-propeller"/>
</dbReference>
<feature type="domain" description="KIB1-4 beta-propeller" evidence="2">
    <location>
        <begin position="78"/>
        <end position="325"/>
    </location>
</feature>
<dbReference type="AlphaFoldDB" id="A0A8T1YGF7"/>
<dbReference type="OrthoDB" id="10356211at2759"/>
<dbReference type="Proteomes" id="UP000694251">
    <property type="component" value="Chromosome 12"/>
</dbReference>
<evidence type="ECO:0000259" key="2">
    <source>
        <dbReference type="Pfam" id="PF03478"/>
    </source>
</evidence>
<feature type="region of interest" description="Disordered" evidence="1">
    <location>
        <begin position="389"/>
        <end position="415"/>
    </location>
</feature>
<dbReference type="PANTHER" id="PTHR44259:SF93">
    <property type="entry name" value="PROTEIN, PUTATIVE (DUF295)-RELATED"/>
    <property type="match status" value="1"/>
</dbReference>
<feature type="domain" description="KIB1-4 beta-propeller" evidence="2">
    <location>
        <begin position="516"/>
        <end position="770"/>
    </location>
</feature>
<organism evidence="3 4">
    <name type="scientific">Arabidopsis suecica</name>
    <name type="common">Swedish thale-cress</name>
    <name type="synonym">Cardaminopsis suecica</name>
    <dbReference type="NCBI Taxonomy" id="45249"/>
    <lineage>
        <taxon>Eukaryota</taxon>
        <taxon>Viridiplantae</taxon>
        <taxon>Streptophyta</taxon>
        <taxon>Embryophyta</taxon>
        <taxon>Tracheophyta</taxon>
        <taxon>Spermatophyta</taxon>
        <taxon>Magnoliopsida</taxon>
        <taxon>eudicotyledons</taxon>
        <taxon>Gunneridae</taxon>
        <taxon>Pentapetalae</taxon>
        <taxon>rosids</taxon>
        <taxon>malvids</taxon>
        <taxon>Brassicales</taxon>
        <taxon>Brassicaceae</taxon>
        <taxon>Camelineae</taxon>
        <taxon>Arabidopsis</taxon>
    </lineage>
</organism>
<evidence type="ECO:0000313" key="3">
    <source>
        <dbReference type="EMBL" id="KAG7545136.1"/>
    </source>
</evidence>
<comment type="caution">
    <text evidence="3">The sequence shown here is derived from an EMBL/GenBank/DDBJ whole genome shotgun (WGS) entry which is preliminary data.</text>
</comment>
<protein>
    <recommendedName>
        <fullName evidence="2">KIB1-4 beta-propeller domain-containing protein</fullName>
    </recommendedName>
</protein>
<accession>A0A8T1YGF7</accession>
<keyword evidence="4" id="KW-1185">Reference proteome</keyword>